<dbReference type="PANTHER" id="PTHR34129:SF1">
    <property type="entry name" value="DUF952 DOMAIN-CONTAINING PROTEIN"/>
    <property type="match status" value="1"/>
</dbReference>
<evidence type="ECO:0000313" key="1">
    <source>
        <dbReference type="EMBL" id="OUM50088.1"/>
    </source>
</evidence>
<comment type="caution">
    <text evidence="1">The sequence shown here is derived from an EMBL/GenBank/DDBJ whole genome shotgun (WGS) entry which is preliminary data.</text>
</comment>
<gene>
    <name evidence="1" type="ORF">BW425_03065</name>
</gene>
<dbReference type="Pfam" id="PF06108">
    <property type="entry name" value="DUF952"/>
    <property type="match status" value="1"/>
</dbReference>
<sequence length="112" mass="12435">MITKVMGKSAWEVAKAKGNIMEASLMQEGFIHCSFLEQSLQVAEKHFSTEVELVLLVINPSLVEAEIKYELASNGQNYPHIYGTINANAVVKVVELQKENGGYVLPVELEQK</sequence>
<proteinExistence type="predicted"/>
<dbReference type="SUPFAM" id="SSF56399">
    <property type="entry name" value="ADP-ribosylation"/>
    <property type="match status" value="1"/>
</dbReference>
<accession>A0A1Y3MI28</accession>
<evidence type="ECO:0000313" key="2">
    <source>
        <dbReference type="Proteomes" id="UP000195321"/>
    </source>
</evidence>
<dbReference type="Proteomes" id="UP000195321">
    <property type="component" value="Unassembled WGS sequence"/>
</dbReference>
<protein>
    <submittedName>
        <fullName evidence="1">Uncharacterized protein</fullName>
    </submittedName>
</protein>
<dbReference type="InterPro" id="IPR009297">
    <property type="entry name" value="DUF952"/>
</dbReference>
<dbReference type="RefSeq" id="WP_016115092.1">
    <property type="nucleotide sequence ID" value="NZ_CP189809.1"/>
</dbReference>
<dbReference type="PANTHER" id="PTHR34129">
    <property type="entry name" value="BLR1139 PROTEIN"/>
    <property type="match status" value="1"/>
</dbReference>
<dbReference type="Gene3D" id="3.20.170.20">
    <property type="entry name" value="Protein of unknown function DUF952"/>
    <property type="match status" value="1"/>
</dbReference>
<name>A0A1Y3MI28_9BACI</name>
<dbReference type="EMBL" id="MWPX01000002">
    <property type="protein sequence ID" value="OUM50088.1"/>
    <property type="molecule type" value="Genomic_DNA"/>
</dbReference>
<dbReference type="AlphaFoldDB" id="A0A1Y3MI28"/>
<organism evidence="1 2">
    <name type="scientific">Bacillus pseudomycoides</name>
    <dbReference type="NCBI Taxonomy" id="64104"/>
    <lineage>
        <taxon>Bacteria</taxon>
        <taxon>Bacillati</taxon>
        <taxon>Bacillota</taxon>
        <taxon>Bacilli</taxon>
        <taxon>Bacillales</taxon>
        <taxon>Bacillaceae</taxon>
        <taxon>Bacillus</taxon>
        <taxon>Bacillus cereus group</taxon>
    </lineage>
</organism>
<reference evidence="1 2" key="1">
    <citation type="submission" date="2017-02" db="EMBL/GenBank/DDBJ databases">
        <title>Bacillus pseudomycoides isolate FSL K6-0042.</title>
        <authorList>
            <person name="Kovac J."/>
        </authorList>
    </citation>
    <scope>NUCLEOTIDE SEQUENCE [LARGE SCALE GENOMIC DNA]</scope>
    <source>
        <strain evidence="1 2">FSL K6-0042</strain>
    </source>
</reference>